<dbReference type="AlphaFoldDB" id="A0AAW0BXM5"/>
<proteinExistence type="predicted"/>
<name>A0AAW0BXM5_9AGAR</name>
<organism evidence="1 2">
    <name type="scientific">Favolaschia claudopus</name>
    <dbReference type="NCBI Taxonomy" id="2862362"/>
    <lineage>
        <taxon>Eukaryota</taxon>
        <taxon>Fungi</taxon>
        <taxon>Dikarya</taxon>
        <taxon>Basidiomycota</taxon>
        <taxon>Agaricomycotina</taxon>
        <taxon>Agaricomycetes</taxon>
        <taxon>Agaricomycetidae</taxon>
        <taxon>Agaricales</taxon>
        <taxon>Marasmiineae</taxon>
        <taxon>Mycenaceae</taxon>
        <taxon>Favolaschia</taxon>
    </lineage>
</organism>
<gene>
    <name evidence="1" type="ORF">R3P38DRAFT_3188505</name>
</gene>
<dbReference type="Proteomes" id="UP001362999">
    <property type="component" value="Unassembled WGS sequence"/>
</dbReference>
<evidence type="ECO:0008006" key="3">
    <source>
        <dbReference type="Google" id="ProtNLM"/>
    </source>
</evidence>
<comment type="caution">
    <text evidence="1">The sequence shown here is derived from an EMBL/GenBank/DDBJ whole genome shotgun (WGS) entry which is preliminary data.</text>
</comment>
<sequence length="430" mass="48385">MPAPSKVAPVSTIPFEILDKILDECLQSVTTGSRDLSIKHTLIHICREWRLVMFSQPKFWTTLTIDIGVPSAYLRFLIREALRVCQPLDVSVDTGEIDLTLNATPDYKYPWILETFITLGNAVNRIRDLSVTTSGQPSLTLILRVLRVEQATNLQHISVALCHERFLHVPAPMVALSSMHLKSFTIDKVIPVWEDTSFLSRISTLTIGGLRMTLTWKRLRSLLLVAKHITSLAFHDLVCHPLPHRTPHIVELEELLSFQLVFGHTDDLEVVSLIRMPNLKTVRIIGLPDAPWASLPLTCSFLLRKPINLVLTPGYGSQLLPSILHPLPATYFLDIQAFPLQFVKDLFLNDGKCGLSCPKLRTLVTCGAVEASLIRSVAECAGSTEVSVLEPIGRDNLPFNFRKWYFNGDNVETTRVLLDLEKEMMMYSDI</sequence>
<reference evidence="1 2" key="1">
    <citation type="journal article" date="2024" name="J Genomics">
        <title>Draft genome sequencing and assembly of Favolaschia claudopus CIRM-BRFM 2984 isolated from oak limbs.</title>
        <authorList>
            <person name="Navarro D."/>
            <person name="Drula E."/>
            <person name="Chaduli D."/>
            <person name="Cazenave R."/>
            <person name="Ahrendt S."/>
            <person name="Wang J."/>
            <person name="Lipzen A."/>
            <person name="Daum C."/>
            <person name="Barry K."/>
            <person name="Grigoriev I.V."/>
            <person name="Favel A."/>
            <person name="Rosso M.N."/>
            <person name="Martin F."/>
        </authorList>
    </citation>
    <scope>NUCLEOTIDE SEQUENCE [LARGE SCALE GENOMIC DNA]</scope>
    <source>
        <strain evidence="1 2">CIRM-BRFM 2984</strain>
    </source>
</reference>
<accession>A0AAW0BXM5</accession>
<evidence type="ECO:0000313" key="2">
    <source>
        <dbReference type="Proteomes" id="UP001362999"/>
    </source>
</evidence>
<evidence type="ECO:0000313" key="1">
    <source>
        <dbReference type="EMBL" id="KAK7030806.1"/>
    </source>
</evidence>
<dbReference type="EMBL" id="JAWWNJ010000025">
    <property type="protein sequence ID" value="KAK7030806.1"/>
    <property type="molecule type" value="Genomic_DNA"/>
</dbReference>
<keyword evidence="2" id="KW-1185">Reference proteome</keyword>
<protein>
    <recommendedName>
        <fullName evidence="3">F-box domain-containing protein</fullName>
    </recommendedName>
</protein>